<feature type="domain" description="EamA" evidence="7">
    <location>
        <begin position="151"/>
        <end position="286"/>
    </location>
</feature>
<dbReference type="SUPFAM" id="SSF103481">
    <property type="entry name" value="Multidrug resistance efflux transporter EmrE"/>
    <property type="match status" value="2"/>
</dbReference>
<protein>
    <recommendedName>
        <fullName evidence="7">EamA domain-containing protein</fullName>
    </recommendedName>
</protein>
<feature type="transmembrane region" description="Helical" evidence="6">
    <location>
        <begin position="269"/>
        <end position="288"/>
    </location>
</feature>
<feature type="transmembrane region" description="Helical" evidence="6">
    <location>
        <begin position="182"/>
        <end position="201"/>
    </location>
</feature>
<keyword evidence="2" id="KW-1003">Cell membrane</keyword>
<dbReference type="PANTHER" id="PTHR32322:SF18">
    <property type="entry name" value="S-ADENOSYLMETHIONINE_S-ADENOSYLHOMOCYSTEINE TRANSPORTER"/>
    <property type="match status" value="1"/>
</dbReference>
<organism evidence="8">
    <name type="scientific">marine metagenome</name>
    <dbReference type="NCBI Taxonomy" id="408172"/>
    <lineage>
        <taxon>unclassified sequences</taxon>
        <taxon>metagenomes</taxon>
        <taxon>ecological metagenomes</taxon>
    </lineage>
</organism>
<gene>
    <name evidence="8" type="ORF">METZ01_LOCUS56988</name>
</gene>
<dbReference type="InterPro" id="IPR050638">
    <property type="entry name" value="AA-Vitamin_Transporters"/>
</dbReference>
<keyword evidence="5 6" id="KW-0472">Membrane</keyword>
<feature type="transmembrane region" description="Helical" evidence="6">
    <location>
        <begin position="148"/>
        <end position="170"/>
    </location>
</feature>
<evidence type="ECO:0000256" key="4">
    <source>
        <dbReference type="ARBA" id="ARBA00022989"/>
    </source>
</evidence>
<feature type="domain" description="EamA" evidence="7">
    <location>
        <begin position="5"/>
        <end position="138"/>
    </location>
</feature>
<evidence type="ECO:0000313" key="8">
    <source>
        <dbReference type="EMBL" id="SVA04134.1"/>
    </source>
</evidence>
<keyword evidence="3 6" id="KW-0812">Transmembrane</keyword>
<proteinExistence type="predicted"/>
<keyword evidence="4 6" id="KW-1133">Transmembrane helix</keyword>
<feature type="transmembrane region" description="Helical" evidence="6">
    <location>
        <begin position="213"/>
        <end position="237"/>
    </location>
</feature>
<dbReference type="PANTHER" id="PTHR32322">
    <property type="entry name" value="INNER MEMBRANE TRANSPORTER"/>
    <property type="match status" value="1"/>
</dbReference>
<evidence type="ECO:0000256" key="3">
    <source>
        <dbReference type="ARBA" id="ARBA00022692"/>
    </source>
</evidence>
<evidence type="ECO:0000256" key="1">
    <source>
        <dbReference type="ARBA" id="ARBA00004651"/>
    </source>
</evidence>
<dbReference type="EMBL" id="UINC01003192">
    <property type="protein sequence ID" value="SVA04134.1"/>
    <property type="molecule type" value="Genomic_DNA"/>
</dbReference>
<dbReference type="AlphaFoldDB" id="A0A381SL31"/>
<reference evidence="8" key="1">
    <citation type="submission" date="2018-05" db="EMBL/GenBank/DDBJ databases">
        <authorList>
            <person name="Lanie J.A."/>
            <person name="Ng W.-L."/>
            <person name="Kazmierczak K.M."/>
            <person name="Andrzejewski T.M."/>
            <person name="Davidsen T.M."/>
            <person name="Wayne K.J."/>
            <person name="Tettelin H."/>
            <person name="Glass J.I."/>
            <person name="Rusch D."/>
            <person name="Podicherti R."/>
            <person name="Tsui H.-C.T."/>
            <person name="Winkler M.E."/>
        </authorList>
    </citation>
    <scope>NUCLEOTIDE SEQUENCE</scope>
</reference>
<name>A0A381SL31_9ZZZZ</name>
<feature type="transmembrane region" description="Helical" evidence="6">
    <location>
        <begin position="93"/>
        <end position="112"/>
    </location>
</feature>
<evidence type="ECO:0000256" key="2">
    <source>
        <dbReference type="ARBA" id="ARBA00022475"/>
    </source>
</evidence>
<feature type="transmembrane region" description="Helical" evidence="6">
    <location>
        <begin position="34"/>
        <end position="54"/>
    </location>
</feature>
<feature type="transmembrane region" description="Helical" evidence="6">
    <location>
        <begin position="66"/>
        <end position="87"/>
    </location>
</feature>
<feature type="transmembrane region" description="Helical" evidence="6">
    <location>
        <begin position="124"/>
        <end position="142"/>
    </location>
</feature>
<evidence type="ECO:0000259" key="7">
    <source>
        <dbReference type="Pfam" id="PF00892"/>
    </source>
</evidence>
<sequence length="299" mass="34201">MKTKIYILYALMSIFWGMSWYFLKVSLIEMPLLWGLSIRFLIAGIIFWGIYYFRKDRVHFTPEVKIVYLLITFFNYSLCYILTYWGLKYIYSNLGSILWSLFPLCVAVMAHYYLPDEKISIKKFVSIAIGLIGTILLLYEGGSLGGRYIFYGISAMLLSIILAAWPNVYLKIHAAKINPFHLNAVGMTSSGLIMMAASLMLETGQKMPLDGMNLFALFFLTVPGTVVTWGIYIWLFTYMRVSQISYVAFFPPVIAIIMGWLLLDEKLPVITIFGAGLIILGGFLINFNPKNRKTHIKKN</sequence>
<dbReference type="InterPro" id="IPR037185">
    <property type="entry name" value="EmrE-like"/>
</dbReference>
<comment type="subcellular location">
    <subcellularLocation>
        <location evidence="1">Cell membrane</location>
        <topology evidence="1">Multi-pass membrane protein</topology>
    </subcellularLocation>
</comment>
<feature type="transmembrane region" description="Helical" evidence="6">
    <location>
        <begin position="5"/>
        <end position="22"/>
    </location>
</feature>
<evidence type="ECO:0000256" key="5">
    <source>
        <dbReference type="ARBA" id="ARBA00023136"/>
    </source>
</evidence>
<dbReference type="InterPro" id="IPR000620">
    <property type="entry name" value="EamA_dom"/>
</dbReference>
<accession>A0A381SL31</accession>
<evidence type="ECO:0000256" key="6">
    <source>
        <dbReference type="SAM" id="Phobius"/>
    </source>
</evidence>
<dbReference type="GO" id="GO:0005886">
    <property type="term" value="C:plasma membrane"/>
    <property type="evidence" value="ECO:0007669"/>
    <property type="project" value="UniProtKB-SubCell"/>
</dbReference>
<feature type="transmembrane region" description="Helical" evidence="6">
    <location>
        <begin position="244"/>
        <end position="263"/>
    </location>
</feature>
<dbReference type="Pfam" id="PF00892">
    <property type="entry name" value="EamA"/>
    <property type="match status" value="2"/>
</dbReference>